<comment type="caution">
    <text evidence="2">The sequence shown here is derived from an EMBL/GenBank/DDBJ whole genome shotgun (WGS) entry which is preliminary data.</text>
</comment>
<sequence length="60" mass="6509">MWMAWASASDMITAAQAPPWVNTSEAIMATKSTTFTSNRPAPDAAGRQKSLTDVPNITRR</sequence>
<evidence type="ECO:0000313" key="3">
    <source>
        <dbReference type="Proteomes" id="UP001500888"/>
    </source>
</evidence>
<evidence type="ECO:0000256" key="1">
    <source>
        <dbReference type="SAM" id="MobiDB-lite"/>
    </source>
</evidence>
<dbReference type="Proteomes" id="UP001500888">
    <property type="component" value="Unassembled WGS sequence"/>
</dbReference>
<evidence type="ECO:0000313" key="2">
    <source>
        <dbReference type="EMBL" id="GAA3786709.1"/>
    </source>
</evidence>
<organism evidence="2 3">
    <name type="scientific">Sphaerisporangium flaviroseum</name>
    <dbReference type="NCBI Taxonomy" id="509199"/>
    <lineage>
        <taxon>Bacteria</taxon>
        <taxon>Bacillati</taxon>
        <taxon>Actinomycetota</taxon>
        <taxon>Actinomycetes</taxon>
        <taxon>Streptosporangiales</taxon>
        <taxon>Streptosporangiaceae</taxon>
        <taxon>Sphaerisporangium</taxon>
    </lineage>
</organism>
<dbReference type="EMBL" id="BAAAZR010000001">
    <property type="protein sequence ID" value="GAA3786709.1"/>
    <property type="molecule type" value="Genomic_DNA"/>
</dbReference>
<reference evidence="3" key="1">
    <citation type="journal article" date="2019" name="Int. J. Syst. Evol. Microbiol.">
        <title>The Global Catalogue of Microorganisms (GCM) 10K type strain sequencing project: providing services to taxonomists for standard genome sequencing and annotation.</title>
        <authorList>
            <consortium name="The Broad Institute Genomics Platform"/>
            <consortium name="The Broad Institute Genome Sequencing Center for Infectious Disease"/>
            <person name="Wu L."/>
            <person name="Ma J."/>
        </authorList>
    </citation>
    <scope>NUCLEOTIDE SEQUENCE [LARGE SCALE GENOMIC DNA]</scope>
    <source>
        <strain evidence="3">JCM 16908</strain>
    </source>
</reference>
<proteinExistence type="predicted"/>
<keyword evidence="3" id="KW-1185">Reference proteome</keyword>
<name>A0ABP7HAH0_9ACTN</name>
<protein>
    <submittedName>
        <fullName evidence="2">Uncharacterized protein</fullName>
    </submittedName>
</protein>
<feature type="region of interest" description="Disordered" evidence="1">
    <location>
        <begin position="32"/>
        <end position="60"/>
    </location>
</feature>
<gene>
    <name evidence="2" type="ORF">GCM10022226_01050</name>
</gene>
<feature type="compositionally biased region" description="Polar residues" evidence="1">
    <location>
        <begin position="49"/>
        <end position="60"/>
    </location>
</feature>
<accession>A0ABP7HAH0</accession>